<dbReference type="PANTHER" id="PTHR11709:SF145">
    <property type="entry name" value="LCC1"/>
    <property type="match status" value="1"/>
</dbReference>
<keyword evidence="3" id="KW-0677">Repeat</keyword>
<keyword evidence="4" id="KW-0560">Oxidoreductase</keyword>
<dbReference type="GO" id="GO:0005507">
    <property type="term" value="F:copper ion binding"/>
    <property type="evidence" value="ECO:0007669"/>
    <property type="project" value="InterPro"/>
</dbReference>
<dbReference type="PANTHER" id="PTHR11709">
    <property type="entry name" value="MULTI-COPPER OXIDASE"/>
    <property type="match status" value="1"/>
</dbReference>
<dbReference type="InterPro" id="IPR008972">
    <property type="entry name" value="Cupredoxin"/>
</dbReference>
<dbReference type="InterPro" id="IPR011707">
    <property type="entry name" value="Cu-oxidase-like_N"/>
</dbReference>
<dbReference type="SMR" id="A0A093V1A3"/>
<dbReference type="GO" id="GO:0016491">
    <property type="term" value="F:oxidoreductase activity"/>
    <property type="evidence" value="ECO:0007669"/>
    <property type="project" value="UniProtKB-KW"/>
</dbReference>
<accession>A0A093V1A3</accession>
<dbReference type="Pfam" id="PF07731">
    <property type="entry name" value="Cu-oxidase_2"/>
    <property type="match status" value="1"/>
</dbReference>
<dbReference type="eggNOG" id="KOG1263">
    <property type="taxonomic scope" value="Eukaryota"/>
</dbReference>
<dbReference type="CDD" id="cd13854">
    <property type="entry name" value="CuRO_1_MaLCC_like"/>
    <property type="match status" value="1"/>
</dbReference>
<comment type="caution">
    <text evidence="11">The sequence shown here is derived from an EMBL/GenBank/DDBJ whole genome shotgun (WGS) entry which is preliminary data.</text>
</comment>
<evidence type="ECO:0000256" key="4">
    <source>
        <dbReference type="ARBA" id="ARBA00023002"/>
    </source>
</evidence>
<feature type="domain" description="Plastocyanin-like" evidence="9">
    <location>
        <begin position="439"/>
        <end position="549"/>
    </location>
</feature>
<protein>
    <submittedName>
        <fullName evidence="11">Laccase-2</fullName>
    </submittedName>
</protein>
<evidence type="ECO:0000256" key="1">
    <source>
        <dbReference type="ARBA" id="ARBA00010609"/>
    </source>
</evidence>
<dbReference type="SUPFAM" id="SSF49503">
    <property type="entry name" value="Cupredoxins"/>
    <property type="match status" value="3"/>
</dbReference>
<keyword evidence="2" id="KW-0479">Metal-binding</keyword>
<keyword evidence="5" id="KW-0186">Copper</keyword>
<dbReference type="EMBL" id="JPOX01000019">
    <property type="protein sequence ID" value="KFX46327.1"/>
    <property type="molecule type" value="Genomic_DNA"/>
</dbReference>
<evidence type="ECO:0000256" key="5">
    <source>
        <dbReference type="ARBA" id="ARBA00023008"/>
    </source>
</evidence>
<feature type="domain" description="Plastocyanin-like" evidence="10">
    <location>
        <begin position="73"/>
        <end position="188"/>
    </location>
</feature>
<dbReference type="AlphaFoldDB" id="A0A093V1A3"/>
<sequence>MQLVILISLLSVAGLCSCDSESISGLSPWGTLPSPNLPSWIDFIGVNQWNTNAHQNVVPSTGKIRKYNFDIRREYAAPDGVNKSVILINDQYPGPLIEADWGDIITVTVTNNIDVGTEEGVTLHWHGLTQKNTPWMDGVPGVTQCPIVPGGSFTYTFQADQFGSSWYHSHYSAQYNDGLFGPIVIHGPVQSGYNYDFDLGPIMISEYTHTSYYESLEMLFEYPPAFPNVDNNLINGKGAFDCQSNCDEGPSLAKFKFTSGKKHRLRLINTGMTANQKFSIDGHELTVIANDFVPVQPYKTNVVTLGVGQRTDVIVEATGNPSGVYWMRSDIDMDCLNMTSTIPNATAIIYYEHANLSAIPTTTATPWTSNECRNDPLESTVPYYPQTPPTYPAITQELLIELKPNASGAFLMYVNNVSTRVNYDNSVLLDAKAGIPSSSLDPELSIYDFGSNSSVRMVIYNTWGQQHPMHLHGHNFWVLAEGKGTWDGTVTNPNNPQRRDTHLMMPGSTDTPSYIVLEWELNNPGVWPMHCHMSTHASGGLIINTLEQPSSIQKQLKIPRAIPETCINWAFFAGHDYIDQIDSGV</sequence>
<dbReference type="CDD" id="cd13901">
    <property type="entry name" value="CuRO_3_MaLCC_like"/>
    <property type="match status" value="1"/>
</dbReference>
<evidence type="ECO:0000313" key="11">
    <source>
        <dbReference type="EMBL" id="KFX46327.1"/>
    </source>
</evidence>
<dbReference type="InterPro" id="IPR002355">
    <property type="entry name" value="Cu_oxidase_Cu_BS"/>
</dbReference>
<proteinExistence type="inferred from homology"/>
<dbReference type="HOGENOM" id="CLU_006504_3_1_1"/>
<dbReference type="Pfam" id="PF00394">
    <property type="entry name" value="Cu-oxidase"/>
    <property type="match status" value="1"/>
</dbReference>
<evidence type="ECO:0000256" key="2">
    <source>
        <dbReference type="ARBA" id="ARBA00022723"/>
    </source>
</evidence>
<name>A0A093V1A3_TALMA</name>
<dbReference type="InterPro" id="IPR011706">
    <property type="entry name" value="Cu-oxidase_C"/>
</dbReference>
<organism evidence="11">
    <name type="scientific">Talaromyces marneffei PM1</name>
    <dbReference type="NCBI Taxonomy" id="1077442"/>
    <lineage>
        <taxon>Eukaryota</taxon>
        <taxon>Fungi</taxon>
        <taxon>Dikarya</taxon>
        <taxon>Ascomycota</taxon>
        <taxon>Pezizomycotina</taxon>
        <taxon>Eurotiomycetes</taxon>
        <taxon>Eurotiomycetidae</taxon>
        <taxon>Eurotiales</taxon>
        <taxon>Trichocomaceae</taxon>
        <taxon>Talaromyces</taxon>
        <taxon>Talaromyces sect. Talaromyces</taxon>
    </lineage>
</organism>
<gene>
    <name evidence="11" type="ORF">GQ26_0190700</name>
</gene>
<dbReference type="CDD" id="cd13880">
    <property type="entry name" value="CuRO_2_MaLCC_like"/>
    <property type="match status" value="1"/>
</dbReference>
<dbReference type="Gene3D" id="2.60.40.420">
    <property type="entry name" value="Cupredoxins - blue copper proteins"/>
    <property type="match status" value="3"/>
</dbReference>
<dbReference type="Pfam" id="PF07732">
    <property type="entry name" value="Cu-oxidase_3"/>
    <property type="match status" value="1"/>
</dbReference>
<evidence type="ECO:0000259" key="10">
    <source>
        <dbReference type="Pfam" id="PF07732"/>
    </source>
</evidence>
<evidence type="ECO:0000259" key="8">
    <source>
        <dbReference type="Pfam" id="PF00394"/>
    </source>
</evidence>
<dbReference type="InterPro" id="IPR001117">
    <property type="entry name" value="Cu-oxidase_2nd"/>
</dbReference>
<dbReference type="FunFam" id="2.60.40.420:FF:000021">
    <property type="entry name" value="Extracellular dihydrogeodin oxidase/laccase"/>
    <property type="match status" value="1"/>
</dbReference>
<comment type="similarity">
    <text evidence="1">Belongs to the multicopper oxidase family.</text>
</comment>
<dbReference type="PROSITE" id="PS00080">
    <property type="entry name" value="MULTICOPPER_OXIDASE2"/>
    <property type="match status" value="1"/>
</dbReference>
<dbReference type="FunFam" id="2.60.40.420:FF:000038">
    <property type="entry name" value="Extracellular dihydrogeodin oxidase/laccase"/>
    <property type="match status" value="1"/>
</dbReference>
<reference evidence="11" key="1">
    <citation type="journal article" date="2014" name="PLoS Genet.">
        <title>Signature Gene Expression Reveals Novel Clues to the Molecular Mechanisms of Dimorphic Transition in Penicillium marneffei.</title>
        <authorList>
            <person name="Yang E."/>
            <person name="Wang G."/>
            <person name="Cai J."/>
            <person name="Woo P.C."/>
            <person name="Lau S.K."/>
            <person name="Yuen K.-Y."/>
            <person name="Chow W.-N."/>
            <person name="Lin X."/>
        </authorList>
    </citation>
    <scope>NUCLEOTIDE SEQUENCE [LARGE SCALE GENOMIC DNA]</scope>
    <source>
        <strain evidence="11">PM1</strain>
    </source>
</reference>
<feature type="chain" id="PRO_5001888810" evidence="7">
    <location>
        <begin position="19"/>
        <end position="585"/>
    </location>
</feature>
<evidence type="ECO:0000256" key="7">
    <source>
        <dbReference type="SAM" id="SignalP"/>
    </source>
</evidence>
<evidence type="ECO:0000256" key="3">
    <source>
        <dbReference type="ARBA" id="ARBA00022737"/>
    </source>
</evidence>
<dbReference type="InterPro" id="IPR045087">
    <property type="entry name" value="Cu-oxidase_fam"/>
</dbReference>
<keyword evidence="7" id="KW-0732">Signal</keyword>
<keyword evidence="6" id="KW-0325">Glycoprotein</keyword>
<evidence type="ECO:0000259" key="9">
    <source>
        <dbReference type="Pfam" id="PF07731"/>
    </source>
</evidence>
<evidence type="ECO:0000256" key="6">
    <source>
        <dbReference type="ARBA" id="ARBA00023180"/>
    </source>
</evidence>
<feature type="signal peptide" evidence="7">
    <location>
        <begin position="1"/>
        <end position="18"/>
    </location>
</feature>
<feature type="domain" description="Plastocyanin-like" evidence="8">
    <location>
        <begin position="201"/>
        <end position="353"/>
    </location>
</feature>